<dbReference type="KEGG" id="acru:HHL28_01575"/>
<dbReference type="SFLD" id="SFLDG01129">
    <property type="entry name" value="C1.5:_HAD__Beta-PGM__Phosphata"/>
    <property type="match status" value="1"/>
</dbReference>
<dbReference type="NCBIfam" id="TIGR01509">
    <property type="entry name" value="HAD-SF-IA-v3"/>
    <property type="match status" value="1"/>
</dbReference>
<dbReference type="EMBL" id="CP051775">
    <property type="protein sequence ID" value="QJE71969.1"/>
    <property type="molecule type" value="Genomic_DNA"/>
</dbReference>
<protein>
    <submittedName>
        <fullName evidence="1">HAD-IA family hydrolase</fullName>
    </submittedName>
</protein>
<dbReference type="InterPro" id="IPR036412">
    <property type="entry name" value="HAD-like_sf"/>
</dbReference>
<name>A0A858R3H9_9PROT</name>
<dbReference type="InterPro" id="IPR023214">
    <property type="entry name" value="HAD_sf"/>
</dbReference>
<dbReference type="Gene3D" id="3.40.50.1000">
    <property type="entry name" value="HAD superfamily/HAD-like"/>
    <property type="match status" value="1"/>
</dbReference>
<keyword evidence="1" id="KW-0378">Hydrolase</keyword>
<accession>A0A858R3H9</accession>
<gene>
    <name evidence="1" type="ORF">HHL28_01575</name>
</gene>
<dbReference type="PRINTS" id="PR00413">
    <property type="entry name" value="HADHALOGNASE"/>
</dbReference>
<dbReference type="Proteomes" id="UP000501891">
    <property type="component" value="Chromosome"/>
</dbReference>
<dbReference type="GO" id="GO:0016787">
    <property type="term" value="F:hydrolase activity"/>
    <property type="evidence" value="ECO:0007669"/>
    <property type="project" value="UniProtKB-KW"/>
</dbReference>
<dbReference type="AlphaFoldDB" id="A0A858R3H9"/>
<dbReference type="PANTHER" id="PTHR42896:SF2">
    <property type="entry name" value="CBBY-LIKE PROTEIN"/>
    <property type="match status" value="1"/>
</dbReference>
<reference evidence="1" key="1">
    <citation type="submission" date="2020-04" db="EMBL/GenBank/DDBJ databases">
        <title>A desert anoxygenic phototrophic bacterium fixes CO2 using RubisCO under aerobic conditions.</title>
        <authorList>
            <person name="Tang K."/>
        </authorList>
    </citation>
    <scope>NUCLEOTIDE SEQUENCE [LARGE SCALE GENOMIC DNA]</scope>
    <source>
        <strain evidence="1">MIMtkB3</strain>
    </source>
</reference>
<organism evidence="1 2">
    <name type="scientific">Aerophototrophica crusticola</name>
    <dbReference type="NCBI Taxonomy" id="1709002"/>
    <lineage>
        <taxon>Bacteria</taxon>
        <taxon>Pseudomonadati</taxon>
        <taxon>Pseudomonadota</taxon>
        <taxon>Alphaproteobacteria</taxon>
        <taxon>Rhodospirillales</taxon>
        <taxon>Rhodospirillaceae</taxon>
        <taxon>Aerophototrophica</taxon>
    </lineage>
</organism>
<proteinExistence type="predicted"/>
<keyword evidence="2" id="KW-1185">Reference proteome</keyword>
<evidence type="ECO:0000313" key="1">
    <source>
        <dbReference type="EMBL" id="QJE71969.1"/>
    </source>
</evidence>
<dbReference type="Gene3D" id="1.10.150.240">
    <property type="entry name" value="Putative phosphatase, domain 2"/>
    <property type="match status" value="1"/>
</dbReference>
<dbReference type="PANTHER" id="PTHR42896">
    <property type="entry name" value="XYLULOSE-1,5-BISPHOSPHATE (XUBP) PHOSPHATASE"/>
    <property type="match status" value="1"/>
</dbReference>
<evidence type="ECO:0000313" key="2">
    <source>
        <dbReference type="Proteomes" id="UP000501891"/>
    </source>
</evidence>
<dbReference type="InterPro" id="IPR023198">
    <property type="entry name" value="PGP-like_dom2"/>
</dbReference>
<dbReference type="SFLD" id="SFLDS00003">
    <property type="entry name" value="Haloacid_Dehalogenase"/>
    <property type="match status" value="1"/>
</dbReference>
<sequence length="243" mass="26249">MLRALIFDVDGTLAETEELHRQAFNDTFREFGLPWDWDPELYRHLLEVAGGKERMLAHAAARPPGEQAMVRAMVVEMHAWKTRRYGQLVEAGRLTYRPGVVDLLREARDAGVALAVATTTSLPNVRGLLRHTPADLPGGVVPEGWFAVLAAGDVVRAKKPAPDIYHLALAELGVDAGDAVAFEDSRNGLAAALAAGIPTLVTPSAWVRPFDAAGALAVVESLHGMRLETLRDLRTAPARAVGR</sequence>
<dbReference type="InterPro" id="IPR006439">
    <property type="entry name" value="HAD-SF_hydro_IA"/>
</dbReference>
<dbReference type="SUPFAM" id="SSF56784">
    <property type="entry name" value="HAD-like"/>
    <property type="match status" value="1"/>
</dbReference>
<dbReference type="InterPro" id="IPR044999">
    <property type="entry name" value="CbbY-like"/>
</dbReference>
<dbReference type="Pfam" id="PF00702">
    <property type="entry name" value="Hydrolase"/>
    <property type="match status" value="1"/>
</dbReference>